<comment type="caution">
    <text evidence="1">The sequence shown here is derived from an EMBL/GenBank/DDBJ whole genome shotgun (WGS) entry which is preliminary data.</text>
</comment>
<dbReference type="CDD" id="cd10170">
    <property type="entry name" value="ASKHA_NBD_HSP70"/>
    <property type="match status" value="1"/>
</dbReference>
<evidence type="ECO:0000313" key="2">
    <source>
        <dbReference type="Proteomes" id="UP000813423"/>
    </source>
</evidence>
<dbReference type="Proteomes" id="UP000813423">
    <property type="component" value="Unassembled WGS sequence"/>
</dbReference>
<name>A0A9P8SQY2_ASPFM</name>
<accession>A0A9P8SQY2</accession>
<gene>
    <name evidence="1" type="ORF">KXV57_001770</name>
</gene>
<evidence type="ECO:0000313" key="1">
    <source>
        <dbReference type="EMBL" id="KAH1895672.1"/>
    </source>
</evidence>
<dbReference type="EMBL" id="JAIBSC010000136">
    <property type="protein sequence ID" value="KAH1895672.1"/>
    <property type="molecule type" value="Genomic_DNA"/>
</dbReference>
<protein>
    <submittedName>
        <fullName evidence="1">Uncharacterized protein</fullName>
    </submittedName>
</protein>
<reference evidence="1" key="1">
    <citation type="submission" date="2021-08" db="EMBL/GenBank/DDBJ databases">
        <title>Global Aspergillus fumigatus from environmental and clinical sources.</title>
        <authorList>
            <person name="Barber A."/>
            <person name="Sae-Ong T."/>
        </authorList>
    </citation>
    <scope>NUCLEOTIDE SEQUENCE</scope>
    <source>
        <strain evidence="1">NRZ-2016-071</strain>
    </source>
</reference>
<sequence length="478" mass="53899">MHVGYTKVPWQQCDSPSQSPVCSCNASDIDDDIPAYQDTHYPSVLSPLSLTPLTHTHPNLPLMLSWGDHYKGDDDYRSWGQGDVQLRHRPRHGQNPPTVKELLLCRDYGTTVTSISYVTFDPDKPPVDVHLRQIRCIANWPQASQFVNTAIPSVPSKSRYREGKFLRGYEVEYGLRNLSGNDDAESINCVIQLPNLLLDDDGEAADNDQLSQPREALHKVGITAKDAIRDYLIEVFKHTHGQLAKREDFNETWEVELMVLDVAAETDITGREFSTFITDEPEAAVTFALRHEDGSNFIVCVAGGGTVEDPFRVDEIATPAGKDCGSSFINQAFIEETRERLAHIIELGSEPRYSKEAVLQDLFRTFEHELKRAYDSTDWDERDTRNVFGLREDPTRNFGNAVLFVTRERMNKYRRRSPEGTVDLVAEQLEQHNGEEVKVKLSTASDIPRGVLLKSVYLSLTAVGHSPLADLKVLEQDV</sequence>
<dbReference type="AlphaFoldDB" id="A0A9P8SQY2"/>
<proteinExistence type="predicted"/>
<dbReference type="PANTHER" id="PTHR42749">
    <property type="entry name" value="CELL SHAPE-DETERMINING PROTEIN MREB"/>
    <property type="match status" value="1"/>
</dbReference>
<organism evidence="1 2">
    <name type="scientific">Aspergillus fumigatus</name>
    <name type="common">Neosartorya fumigata</name>
    <dbReference type="NCBI Taxonomy" id="746128"/>
    <lineage>
        <taxon>Eukaryota</taxon>
        <taxon>Fungi</taxon>
        <taxon>Dikarya</taxon>
        <taxon>Ascomycota</taxon>
        <taxon>Pezizomycotina</taxon>
        <taxon>Eurotiomycetes</taxon>
        <taxon>Eurotiomycetidae</taxon>
        <taxon>Eurotiales</taxon>
        <taxon>Aspergillaceae</taxon>
        <taxon>Aspergillus</taxon>
        <taxon>Aspergillus subgen. Fumigati</taxon>
    </lineage>
</organism>
<dbReference type="PANTHER" id="PTHR42749:SF8">
    <property type="entry name" value="HSP70 FAMILY PROTEIN (AFU_ORTHOLOGUE AFUA_3G13740)"/>
    <property type="match status" value="1"/>
</dbReference>